<sequence>MSNIFLKVSCVSGDSKNNKVRQSKWEMIEKAVDTIIEKANKDPKFTMVSYRKDGNSIIVSFEFPSGEWNECRYGLGMSEYIAMGNGNYGYGELGYIDSESSDNLSEEELAQCSPYLHELDTLVTKEV</sequence>
<dbReference type="EMBL" id="JACJLA010000001">
    <property type="protein sequence ID" value="MBM6911924.1"/>
    <property type="molecule type" value="Genomic_DNA"/>
</dbReference>
<evidence type="ECO:0000313" key="2">
    <source>
        <dbReference type="Proteomes" id="UP000707138"/>
    </source>
</evidence>
<accession>A0ABS2GCS0</accession>
<reference evidence="1 2" key="1">
    <citation type="journal article" date="2021" name="Sci. Rep.">
        <title>The distribution of antibiotic resistance genes in chicken gut microbiota commensals.</title>
        <authorList>
            <person name="Juricova H."/>
            <person name="Matiasovicova J."/>
            <person name="Kubasova T."/>
            <person name="Cejkova D."/>
            <person name="Rychlik I."/>
        </authorList>
    </citation>
    <scope>NUCLEOTIDE SEQUENCE [LARGE SCALE GENOMIC DNA]</scope>
    <source>
        <strain evidence="1 2">An537</strain>
    </source>
</reference>
<keyword evidence="2" id="KW-1185">Reference proteome</keyword>
<dbReference type="RefSeq" id="WP_205087240.1">
    <property type="nucleotide sequence ID" value="NZ_JACJLA010000001.1"/>
</dbReference>
<evidence type="ECO:0000313" key="1">
    <source>
        <dbReference type="EMBL" id="MBM6911924.1"/>
    </source>
</evidence>
<gene>
    <name evidence="1" type="ORF">H6A01_01100</name>
</gene>
<protein>
    <submittedName>
        <fullName evidence="1">Uncharacterized protein</fullName>
    </submittedName>
</protein>
<name>A0ABS2GCS0_9FIRM</name>
<comment type="caution">
    <text evidence="1">The sequence shown here is derived from an EMBL/GenBank/DDBJ whole genome shotgun (WGS) entry which is preliminary data.</text>
</comment>
<proteinExistence type="predicted"/>
<organism evidence="1 2">
    <name type="scientific">Veillonella magna</name>
    <dbReference type="NCBI Taxonomy" id="464322"/>
    <lineage>
        <taxon>Bacteria</taxon>
        <taxon>Bacillati</taxon>
        <taxon>Bacillota</taxon>
        <taxon>Negativicutes</taxon>
        <taxon>Veillonellales</taxon>
        <taxon>Veillonellaceae</taxon>
        <taxon>Veillonella</taxon>
    </lineage>
</organism>
<dbReference type="Proteomes" id="UP000707138">
    <property type="component" value="Unassembled WGS sequence"/>
</dbReference>